<keyword evidence="2 5" id="KW-0489">Methyltransferase</keyword>
<comment type="caution">
    <text evidence="6">The sequence shown here is derived from an EMBL/GenBank/DDBJ whole genome shotgun (WGS) entry which is preliminary data.</text>
</comment>
<name>A0A9X1V8X9_9BACL</name>
<comment type="function">
    <text evidence="5">Catalyzes the methylation of C-1 in cobalt-precorrin-5B to form cobalt-precorrin-6A.</text>
</comment>
<dbReference type="PIRSF" id="PIRSF026782">
    <property type="entry name" value="CbiD"/>
    <property type="match status" value="1"/>
</dbReference>
<evidence type="ECO:0000313" key="6">
    <source>
        <dbReference type="EMBL" id="MCI0183079.1"/>
    </source>
</evidence>
<dbReference type="NCBIfam" id="TIGR00312">
    <property type="entry name" value="cbiD"/>
    <property type="match status" value="1"/>
</dbReference>
<reference evidence="6" key="1">
    <citation type="submission" date="2022-03" db="EMBL/GenBank/DDBJ databases">
        <title>Draft Genome Sequence of Firmicute Strain S0AB, a Heterotrophic Iron/Sulfur-Oxidizing Extreme Acidophile.</title>
        <authorList>
            <person name="Vergara E."/>
            <person name="Pakostova E."/>
            <person name="Johnson D.B."/>
            <person name="Holmes D.S."/>
        </authorList>
    </citation>
    <scope>NUCLEOTIDE SEQUENCE</scope>
    <source>
        <strain evidence="6">S0AB</strain>
    </source>
</reference>
<sequence length="370" mass="39425">MSEMQEVPDRPLRHGYTTGACATACTKAALLTLLTHTPISTVDIVLPIGEVVTFSMVRVDCKDDCAEAATMKDAGDDPDATHGATIVASVSFTDGIGVEVDGGIGVGRVTKPGLPVPVGMAAINPIPRRMIVQAVNEVLELHGMTRGVRVIISVPDGEEIAKKTLNARLGIIGGISILGTRGTVVPFSTSSYRASIIQGLRVAKEQGRTAVVLTTGGRSEKFAMRMYPELAEDCFIEMGDFVGFSASQAKRLGFHDLRFVGMMGKFSKIAQGIMMVHSKSAPVDFDFIAQMAAEVGVKEELLAQIRTANTATQVGDWMLEWGYPQFFEQMSLYCCKRISESMGGGTTIVTRLVTMGGVELGGATFDGTES</sequence>
<accession>A0A9X1V8X9</accession>
<dbReference type="AlphaFoldDB" id="A0A9X1V8X9"/>
<keyword evidence="7" id="KW-1185">Reference proteome</keyword>
<comment type="catalytic activity">
    <reaction evidence="5">
        <text>Co-precorrin-5B + S-adenosyl-L-methionine = Co-precorrin-6A + S-adenosyl-L-homocysteine</text>
        <dbReference type="Rhea" id="RHEA:26285"/>
        <dbReference type="ChEBI" id="CHEBI:57856"/>
        <dbReference type="ChEBI" id="CHEBI:59789"/>
        <dbReference type="ChEBI" id="CHEBI:60063"/>
        <dbReference type="ChEBI" id="CHEBI:60064"/>
        <dbReference type="EC" id="2.1.1.195"/>
    </reaction>
</comment>
<dbReference type="Gene3D" id="3.30.2110.10">
    <property type="entry name" value="CbiD-like"/>
    <property type="match status" value="1"/>
</dbReference>
<dbReference type="Pfam" id="PF01888">
    <property type="entry name" value="CbiD"/>
    <property type="match status" value="1"/>
</dbReference>
<dbReference type="SUPFAM" id="SSF111342">
    <property type="entry name" value="CbiD-like"/>
    <property type="match status" value="1"/>
</dbReference>
<keyword evidence="4 5" id="KW-0949">S-adenosyl-L-methionine</keyword>
<dbReference type="GO" id="GO:0019251">
    <property type="term" value="P:anaerobic cobalamin biosynthetic process"/>
    <property type="evidence" value="ECO:0007669"/>
    <property type="project" value="UniProtKB-UniRule"/>
</dbReference>
<proteinExistence type="inferred from homology"/>
<dbReference type="HAMAP" id="MF_00787">
    <property type="entry name" value="CbiD"/>
    <property type="match status" value="1"/>
</dbReference>
<dbReference type="EC" id="2.1.1.195" evidence="5"/>
<organism evidence="6 7">
    <name type="scientific">Sulfoacidibacillus ferrooxidans</name>
    <dbReference type="NCBI Taxonomy" id="2005001"/>
    <lineage>
        <taxon>Bacteria</taxon>
        <taxon>Bacillati</taxon>
        <taxon>Bacillota</taxon>
        <taxon>Bacilli</taxon>
        <taxon>Bacillales</taxon>
        <taxon>Alicyclobacillaceae</taxon>
        <taxon>Sulfoacidibacillus</taxon>
    </lineage>
</organism>
<dbReference type="InterPro" id="IPR002748">
    <property type="entry name" value="CbiD"/>
</dbReference>
<gene>
    <name evidence="5 6" type="primary">cbiD</name>
    <name evidence="6" type="ORF">MM817_01349</name>
</gene>
<protein>
    <recommendedName>
        <fullName evidence="5">Cobalt-precorrin-5B C(1)-methyltransferase</fullName>
        <ecNumber evidence="5">2.1.1.195</ecNumber>
    </recommendedName>
    <alternativeName>
        <fullName evidence="5">Cobalt-precorrin-6A synthase</fullName>
    </alternativeName>
</protein>
<dbReference type="NCBIfam" id="NF000849">
    <property type="entry name" value="PRK00075.1-1"/>
    <property type="match status" value="1"/>
</dbReference>
<comment type="similarity">
    <text evidence="5">Belongs to the CbiD family.</text>
</comment>
<keyword evidence="3 5" id="KW-0808">Transferase</keyword>
<comment type="pathway">
    <text evidence="5">Cofactor biosynthesis; adenosylcobalamin biosynthesis; cob(II)yrinate a,c-diamide from sirohydrochlorin (anaerobic route): step 6/10.</text>
</comment>
<evidence type="ECO:0000256" key="4">
    <source>
        <dbReference type="ARBA" id="ARBA00022691"/>
    </source>
</evidence>
<dbReference type="PANTHER" id="PTHR35863:SF1">
    <property type="entry name" value="COBALT-PRECORRIN-5B C(1)-METHYLTRANSFERASE"/>
    <property type="match status" value="1"/>
</dbReference>
<dbReference type="GO" id="GO:0008168">
    <property type="term" value="F:methyltransferase activity"/>
    <property type="evidence" value="ECO:0007669"/>
    <property type="project" value="UniProtKB-UniRule"/>
</dbReference>
<dbReference type="EMBL" id="JALBUF010000003">
    <property type="protein sequence ID" value="MCI0183079.1"/>
    <property type="molecule type" value="Genomic_DNA"/>
</dbReference>
<evidence type="ECO:0000256" key="2">
    <source>
        <dbReference type="ARBA" id="ARBA00022603"/>
    </source>
</evidence>
<dbReference type="PANTHER" id="PTHR35863">
    <property type="entry name" value="COBALT-PRECORRIN-5B C(1)-METHYLTRANSFERASE"/>
    <property type="match status" value="1"/>
</dbReference>
<dbReference type="GO" id="GO:0032259">
    <property type="term" value="P:methylation"/>
    <property type="evidence" value="ECO:0007669"/>
    <property type="project" value="UniProtKB-KW"/>
</dbReference>
<evidence type="ECO:0000313" key="7">
    <source>
        <dbReference type="Proteomes" id="UP001139263"/>
    </source>
</evidence>
<dbReference type="InterPro" id="IPR036074">
    <property type="entry name" value="CbiD_sf"/>
</dbReference>
<dbReference type="Proteomes" id="UP001139263">
    <property type="component" value="Unassembled WGS sequence"/>
</dbReference>
<evidence type="ECO:0000256" key="1">
    <source>
        <dbReference type="ARBA" id="ARBA00022573"/>
    </source>
</evidence>
<evidence type="ECO:0000256" key="5">
    <source>
        <dbReference type="HAMAP-Rule" id="MF_00787"/>
    </source>
</evidence>
<keyword evidence="1 5" id="KW-0169">Cobalamin biosynthesis</keyword>
<evidence type="ECO:0000256" key="3">
    <source>
        <dbReference type="ARBA" id="ARBA00022679"/>
    </source>
</evidence>